<proteinExistence type="inferred from homology"/>
<evidence type="ECO:0000256" key="2">
    <source>
        <dbReference type="ARBA" id="ARBA00008643"/>
    </source>
</evidence>
<keyword evidence="11" id="KW-0137">Centromere</keyword>
<evidence type="ECO:0000256" key="7">
    <source>
        <dbReference type="ARBA" id="ARBA00022776"/>
    </source>
</evidence>
<dbReference type="GO" id="GO:0051382">
    <property type="term" value="P:kinetochore assembly"/>
    <property type="evidence" value="ECO:0007669"/>
    <property type="project" value="TreeGrafter"/>
</dbReference>
<evidence type="ECO:0000256" key="9">
    <source>
        <dbReference type="ARBA" id="ARBA00023054"/>
    </source>
</evidence>
<keyword evidence="10" id="KW-0131">Cell cycle</keyword>
<keyword evidence="8" id="KW-0995">Kinetochore</keyword>
<keyword evidence="7" id="KW-0498">Mitosis</keyword>
<dbReference type="Pfam" id="PF05859">
    <property type="entry name" value="Mis12"/>
    <property type="match status" value="1"/>
</dbReference>
<comment type="subcellular location">
    <subcellularLocation>
        <location evidence="1">Chromosome</location>
        <location evidence="1">Centromere</location>
        <location evidence="1">Kinetochore</location>
    </subcellularLocation>
</comment>
<evidence type="ECO:0000256" key="4">
    <source>
        <dbReference type="ARBA" id="ARBA00013793"/>
    </source>
</evidence>
<protein>
    <recommendedName>
        <fullName evidence="4">Protein MIS12 homolog</fullName>
    </recommendedName>
</protein>
<dbReference type="FunCoup" id="A0A6P5IP69">
    <property type="interactions" value="2162"/>
</dbReference>
<keyword evidence="12" id="KW-1185">Reference proteome</keyword>
<evidence type="ECO:0000256" key="10">
    <source>
        <dbReference type="ARBA" id="ARBA00023306"/>
    </source>
</evidence>
<keyword evidence="5" id="KW-0158">Chromosome</keyword>
<dbReference type="InParanoid" id="A0A6P5IP69"/>
<dbReference type="CTD" id="79003"/>
<dbReference type="GO" id="GO:0051301">
    <property type="term" value="P:cell division"/>
    <property type="evidence" value="ECO:0007669"/>
    <property type="project" value="UniProtKB-KW"/>
</dbReference>
<dbReference type="GO" id="GO:0005634">
    <property type="term" value="C:nucleus"/>
    <property type="evidence" value="ECO:0007669"/>
    <property type="project" value="InterPro"/>
</dbReference>
<dbReference type="AlphaFoldDB" id="A0A6P5IP69"/>
<evidence type="ECO:0000256" key="6">
    <source>
        <dbReference type="ARBA" id="ARBA00022618"/>
    </source>
</evidence>
<dbReference type="GeneID" id="110193135"/>
<dbReference type="KEGG" id="pcw:110193135"/>
<keyword evidence="6" id="KW-0132">Cell division</keyword>
<dbReference type="GO" id="GO:0000444">
    <property type="term" value="C:MIS12/MIND type complex"/>
    <property type="evidence" value="ECO:0007669"/>
    <property type="project" value="TreeGrafter"/>
</dbReference>
<reference evidence="13" key="1">
    <citation type="submission" date="2025-08" db="UniProtKB">
        <authorList>
            <consortium name="RefSeq"/>
        </authorList>
    </citation>
    <scope>IDENTIFICATION</scope>
    <source>
        <tissue evidence="13">Spleen</tissue>
    </source>
</reference>
<dbReference type="Proteomes" id="UP000515140">
    <property type="component" value="Unplaced"/>
</dbReference>
<dbReference type="PANTHER" id="PTHR14527:SF2">
    <property type="entry name" value="PROTEIN MIS12 HOMOLOG"/>
    <property type="match status" value="1"/>
</dbReference>
<evidence type="ECO:0000256" key="11">
    <source>
        <dbReference type="ARBA" id="ARBA00023328"/>
    </source>
</evidence>
<organism evidence="12 13">
    <name type="scientific">Phascolarctos cinereus</name>
    <name type="common">Koala</name>
    <dbReference type="NCBI Taxonomy" id="38626"/>
    <lineage>
        <taxon>Eukaryota</taxon>
        <taxon>Metazoa</taxon>
        <taxon>Chordata</taxon>
        <taxon>Craniata</taxon>
        <taxon>Vertebrata</taxon>
        <taxon>Euteleostomi</taxon>
        <taxon>Mammalia</taxon>
        <taxon>Metatheria</taxon>
        <taxon>Diprotodontia</taxon>
        <taxon>Phascolarctidae</taxon>
        <taxon>Phascolarctos</taxon>
    </lineage>
</organism>
<comment type="similarity">
    <text evidence="2">Belongs to the mis12 family.</text>
</comment>
<evidence type="ECO:0000256" key="5">
    <source>
        <dbReference type="ARBA" id="ARBA00022454"/>
    </source>
</evidence>
<keyword evidence="9" id="KW-0175">Coiled coil</keyword>
<dbReference type="RefSeq" id="XP_020820409.1">
    <property type="nucleotide sequence ID" value="XM_020964750.1"/>
</dbReference>
<accession>A0A6P5IP69</accession>
<name>A0A6P5IP69_PHACI</name>
<evidence type="ECO:0000313" key="13">
    <source>
        <dbReference type="RefSeq" id="XP_020820409.1"/>
    </source>
</evidence>
<evidence type="ECO:0000256" key="8">
    <source>
        <dbReference type="ARBA" id="ARBA00022838"/>
    </source>
</evidence>
<sequence>MATAERPLPLPFSPLFRGCSFPGQSQDFFCTDRSGMLLSQTLTGSLAKSPETLPAKADHEGNQQQHPTRWGILAEGIGGQGALTPQPMEMGDVRDGKLRQGWWRTCNIKSSGPGQRCFETLQTLPGVPLSHPDTTCTSKGSWWPPGLRCLQVSRSVGRWSAPPGGKASALAEMSINPLLYETQFFGFTPQTCMLRIYIAFQDYLFEVMVAVEKVILKKASSLPGSTLSAVQIRGSTETFLRFMRERFNRLFVKMEQVLLQLVLNIPPNILLPEDRSHEKYPQGREDFHLLQQEVEQLRLRYKAELGAKHALLAELEVQKVTQARLKKTLHWFDGLGDAHGPLGLGEMMAFLIQHSGRLRSITQDVTQKSKKLTTQ</sequence>
<gene>
    <name evidence="13" type="primary">MIS12</name>
</gene>
<dbReference type="PANTHER" id="PTHR14527">
    <property type="entry name" value="PROTEIN MIS12 HOMOLOG"/>
    <property type="match status" value="1"/>
</dbReference>
<dbReference type="InterPro" id="IPR008685">
    <property type="entry name" value="Centromere_Mis12"/>
</dbReference>
<dbReference type="GO" id="GO:0000070">
    <property type="term" value="P:mitotic sister chromatid segregation"/>
    <property type="evidence" value="ECO:0007669"/>
    <property type="project" value="TreeGrafter"/>
</dbReference>
<evidence type="ECO:0000256" key="1">
    <source>
        <dbReference type="ARBA" id="ARBA00004629"/>
    </source>
</evidence>
<evidence type="ECO:0000256" key="3">
    <source>
        <dbReference type="ARBA" id="ARBA00011714"/>
    </source>
</evidence>
<evidence type="ECO:0000313" key="12">
    <source>
        <dbReference type="Proteomes" id="UP000515140"/>
    </source>
</evidence>
<comment type="subunit">
    <text evidence="3">Component of the MIS12 complex composed of MIS12, DSN1, NSL1 and PMF1. Also interacts with KNL1, CBX3, CBX5, NDC80 and ZWINT.</text>
</comment>